<accession>E6KAI1</accession>
<organism evidence="1 2">
    <name type="scientific">Segatella buccae ATCC 33574</name>
    <dbReference type="NCBI Taxonomy" id="873513"/>
    <lineage>
        <taxon>Bacteria</taxon>
        <taxon>Pseudomonadati</taxon>
        <taxon>Bacteroidota</taxon>
        <taxon>Bacteroidia</taxon>
        <taxon>Bacteroidales</taxon>
        <taxon>Prevotellaceae</taxon>
        <taxon>Segatella</taxon>
    </lineage>
</organism>
<name>E6KAI1_9BACT</name>
<dbReference type="HOGENOM" id="CLU_2975464_0_0_10"/>
<gene>
    <name evidence="1" type="ORF">HMPREF6485_2629</name>
</gene>
<dbReference type="Proteomes" id="UP000003112">
    <property type="component" value="Unassembled WGS sequence"/>
</dbReference>
<dbReference type="AlphaFoldDB" id="E6KAI1"/>
<dbReference type="STRING" id="873513.HMPREF6485_2629"/>
<evidence type="ECO:0000313" key="2">
    <source>
        <dbReference type="Proteomes" id="UP000003112"/>
    </source>
</evidence>
<reference evidence="1 2" key="1">
    <citation type="submission" date="2010-10" db="EMBL/GenBank/DDBJ databases">
        <authorList>
            <person name="Muzny D."/>
            <person name="Qin X."/>
            <person name="Deng J."/>
            <person name="Jiang H."/>
            <person name="Liu Y."/>
            <person name="Qu J."/>
            <person name="Song X.-Z."/>
            <person name="Zhang L."/>
            <person name="Thornton R."/>
            <person name="Coyle M."/>
            <person name="Francisco L."/>
            <person name="Jackson L."/>
            <person name="Javaid M."/>
            <person name="Korchina V."/>
            <person name="Kovar C."/>
            <person name="Mata R."/>
            <person name="Mathew T."/>
            <person name="Ngo R."/>
            <person name="Nguyen L."/>
            <person name="Nguyen N."/>
            <person name="Okwuonu G."/>
            <person name="Ongeri F."/>
            <person name="Pham C."/>
            <person name="Simmons D."/>
            <person name="Wilczek-Boney K."/>
            <person name="Hale W."/>
            <person name="Jakkamsetti A."/>
            <person name="Pham P."/>
            <person name="Ruth R."/>
            <person name="San Lucas F."/>
            <person name="Warren J."/>
            <person name="Zhang J."/>
            <person name="Zhao Z."/>
            <person name="Zhou C."/>
            <person name="Zhu D."/>
            <person name="Lee S."/>
            <person name="Bess C."/>
            <person name="Blankenburg K."/>
            <person name="Forbes L."/>
            <person name="Fu Q."/>
            <person name="Gubbala S."/>
            <person name="Hirani K."/>
            <person name="Jayaseelan J.C."/>
            <person name="Lara F."/>
            <person name="Munidasa M."/>
            <person name="Palculict T."/>
            <person name="Patil S."/>
            <person name="Pu L.-L."/>
            <person name="Saada N."/>
            <person name="Tang L."/>
            <person name="Weissenberger G."/>
            <person name="Zhu Y."/>
            <person name="Hemphill L."/>
            <person name="Shang Y."/>
            <person name="Youmans B."/>
            <person name="Ayvaz T."/>
            <person name="Ross M."/>
            <person name="Santibanez J."/>
            <person name="Aqrawi P."/>
            <person name="Gross S."/>
            <person name="Joshi V."/>
            <person name="Fowler G."/>
            <person name="Nazareth L."/>
            <person name="Reid J."/>
            <person name="Worley K."/>
            <person name="Petrosino J."/>
            <person name="Highlander S."/>
            <person name="Gibbs R."/>
        </authorList>
    </citation>
    <scope>NUCLEOTIDE SEQUENCE [LARGE SCALE GENOMIC DNA]</scope>
    <source>
        <strain evidence="1 2">ATCC 33574</strain>
    </source>
</reference>
<comment type="caution">
    <text evidence="1">The sequence shown here is derived from an EMBL/GenBank/DDBJ whole genome shotgun (WGS) entry which is preliminary data.</text>
</comment>
<evidence type="ECO:0000313" key="1">
    <source>
        <dbReference type="EMBL" id="EFU29448.1"/>
    </source>
</evidence>
<dbReference type="EMBL" id="AEPD01000048">
    <property type="protein sequence ID" value="EFU29448.1"/>
    <property type="molecule type" value="Genomic_DNA"/>
</dbReference>
<proteinExistence type="predicted"/>
<protein>
    <submittedName>
        <fullName evidence="1">Uncharacterized protein</fullName>
    </submittedName>
</protein>
<sequence length="58" mass="6288">MPVWHRAMAKDKGEMVEEAARTGIILSDRAVRGADGRLSQGLIRPAGRAGRHKALPLL</sequence>
<keyword evidence="2" id="KW-1185">Reference proteome</keyword>